<dbReference type="Proteomes" id="UP001595420">
    <property type="component" value="Unassembled WGS sequence"/>
</dbReference>
<dbReference type="PANTHER" id="PTHR38340:SF1">
    <property type="entry name" value="S-LAYER PROTEIN"/>
    <property type="match status" value="1"/>
</dbReference>
<sequence>MSKPLQPQPLDFAALAAVTGGAEIRGTQGHDLLQGGAGSDRIHGDAGNDTIVANGGYNLVEGGAGDDVIHADGPMNVVIGGTGDDTIVTGAGNDLIIWAMGDGNDVIRGAQTPYGVQGSDMLELHLPPEYGMEQVLAGLQLDDPWFDRAELDGRFISLTGNATLTIGGETLRLEGITRISFPAMVYGTEGQDTISGAHTSQSIYAGGGDDVIFGNRGHDYVSAGDGNDRVVWQIGDGHEDVNGGQGTDTLRLEDTGILDAQQLLAAIELEPGSAQPQILPDGRLSVAGVVGSVTIHGETISFRNMEFIELGGYEYVAGRRS</sequence>
<keyword evidence="2" id="KW-1185">Reference proteome</keyword>
<dbReference type="InterPro" id="IPR001343">
    <property type="entry name" value="Hemolysn_Ca-bd"/>
</dbReference>
<reference evidence="2" key="1">
    <citation type="journal article" date="2019" name="Int. J. Syst. Evol. Microbiol.">
        <title>The Global Catalogue of Microorganisms (GCM) 10K type strain sequencing project: providing services to taxonomists for standard genome sequencing and annotation.</title>
        <authorList>
            <consortium name="The Broad Institute Genomics Platform"/>
            <consortium name="The Broad Institute Genome Sequencing Center for Infectious Disease"/>
            <person name="Wu L."/>
            <person name="Ma J."/>
        </authorList>
    </citation>
    <scope>NUCLEOTIDE SEQUENCE [LARGE SCALE GENOMIC DNA]</scope>
    <source>
        <strain evidence="2">CGMCC 1.16855</strain>
    </source>
</reference>
<accession>A0ABV7BP02</accession>
<name>A0ABV7BP02_9PROT</name>
<dbReference type="Pfam" id="PF00353">
    <property type="entry name" value="HemolysinCabind"/>
    <property type="match status" value="3"/>
</dbReference>
<dbReference type="PANTHER" id="PTHR38340">
    <property type="entry name" value="S-LAYER PROTEIN"/>
    <property type="match status" value="1"/>
</dbReference>
<evidence type="ECO:0000313" key="2">
    <source>
        <dbReference type="Proteomes" id="UP001595420"/>
    </source>
</evidence>
<gene>
    <name evidence="1" type="ORF">ACFOD3_05435</name>
</gene>
<dbReference type="RefSeq" id="WP_216835231.1">
    <property type="nucleotide sequence ID" value="NZ_JAFNJS010000001.1"/>
</dbReference>
<dbReference type="EMBL" id="JBHRSB010000001">
    <property type="protein sequence ID" value="MFC2999327.1"/>
    <property type="molecule type" value="Genomic_DNA"/>
</dbReference>
<evidence type="ECO:0000313" key="1">
    <source>
        <dbReference type="EMBL" id="MFC2999327.1"/>
    </source>
</evidence>
<comment type="caution">
    <text evidence="1">The sequence shown here is derived from an EMBL/GenBank/DDBJ whole genome shotgun (WGS) entry which is preliminary data.</text>
</comment>
<dbReference type="InterPro" id="IPR050557">
    <property type="entry name" value="RTX_toxin/Mannuronan_C5-epim"/>
</dbReference>
<proteinExistence type="predicted"/>
<organism evidence="1 2">
    <name type="scientific">Falsiroseomonas tokyonensis</name>
    <dbReference type="NCBI Taxonomy" id="430521"/>
    <lineage>
        <taxon>Bacteria</taxon>
        <taxon>Pseudomonadati</taxon>
        <taxon>Pseudomonadota</taxon>
        <taxon>Alphaproteobacteria</taxon>
        <taxon>Acetobacterales</taxon>
        <taxon>Roseomonadaceae</taxon>
        <taxon>Falsiroseomonas</taxon>
    </lineage>
</organism>
<protein>
    <submittedName>
        <fullName evidence="1">Calcium-binding protein</fullName>
    </submittedName>
</protein>